<dbReference type="PANTHER" id="PTHR30160:SF15">
    <property type="entry name" value="GLYCOSYLTRANSFERASE HI_0523-RELATED"/>
    <property type="match status" value="1"/>
</dbReference>
<dbReference type="SUPFAM" id="SSF53756">
    <property type="entry name" value="UDP-Glycosyltransferase/glycogen phosphorylase"/>
    <property type="match status" value="1"/>
</dbReference>
<proteinExistence type="predicted"/>
<keyword evidence="2 3" id="KW-0808">Transferase</keyword>
<evidence type="ECO:0000313" key="3">
    <source>
        <dbReference type="EMBL" id="VAW53840.1"/>
    </source>
</evidence>
<keyword evidence="1" id="KW-0328">Glycosyltransferase</keyword>
<dbReference type="AlphaFoldDB" id="A0A3B0WMR7"/>
<dbReference type="CDD" id="cd03789">
    <property type="entry name" value="GT9_LPS_heptosyltransferase"/>
    <property type="match status" value="1"/>
</dbReference>
<dbReference type="Gene3D" id="3.40.50.2000">
    <property type="entry name" value="Glycogen Phosphorylase B"/>
    <property type="match status" value="2"/>
</dbReference>
<protein>
    <submittedName>
        <fullName evidence="3">ADP-heptose--lipooligosaccharide heptosyltransferase II</fullName>
    </submittedName>
</protein>
<accession>A0A3B0WMR7</accession>
<dbReference type="GO" id="GO:0008713">
    <property type="term" value="F:ADP-heptose-lipopolysaccharide heptosyltransferase activity"/>
    <property type="evidence" value="ECO:0007669"/>
    <property type="project" value="TreeGrafter"/>
</dbReference>
<dbReference type="PANTHER" id="PTHR30160">
    <property type="entry name" value="TETRAACYLDISACCHARIDE 4'-KINASE-RELATED"/>
    <property type="match status" value="1"/>
</dbReference>
<dbReference type="GO" id="GO:0009244">
    <property type="term" value="P:lipopolysaccharide core region biosynthetic process"/>
    <property type="evidence" value="ECO:0007669"/>
    <property type="project" value="TreeGrafter"/>
</dbReference>
<dbReference type="EMBL" id="UOFD01000067">
    <property type="protein sequence ID" value="VAW53840.1"/>
    <property type="molecule type" value="Genomic_DNA"/>
</dbReference>
<dbReference type="InterPro" id="IPR051199">
    <property type="entry name" value="LPS_LOS_Heptosyltrfase"/>
</dbReference>
<sequence length="350" mass="40002">MLKILVIRNDKIGDFMLAWPSFALLKFQYPQAEITALVPHYTAPLAEQCEWIDKVLIDDKKNTFFPDIINLSKNIRQNNYDLSISLFSETRTSLALWLAGIKLRIGPATKIAQIFLNNTLRQKRSESLKPEYEYNLDLINHYINYNHDKLTKPKEPPYLWFSKDEINYLRNDIEKTYNIPKNNKIIIVHPGTGGSAINLSTNQYAELITNIGKLCKAYFIITAGPSELEKSSAVSQKIHDVKHHVHESKNGIINFCKIINACDLFISGSTGPLHIAGALNIPTVAFYPTRQSATSLRWETINTKENRLAFMPENSASENNLKSINIDECSNKIFMKFFKNKPHFSHNNVN</sequence>
<organism evidence="3">
    <name type="scientific">hydrothermal vent metagenome</name>
    <dbReference type="NCBI Taxonomy" id="652676"/>
    <lineage>
        <taxon>unclassified sequences</taxon>
        <taxon>metagenomes</taxon>
        <taxon>ecological metagenomes</taxon>
    </lineage>
</organism>
<dbReference type="InterPro" id="IPR002201">
    <property type="entry name" value="Glyco_trans_9"/>
</dbReference>
<dbReference type="GO" id="GO:0005829">
    <property type="term" value="C:cytosol"/>
    <property type="evidence" value="ECO:0007669"/>
    <property type="project" value="TreeGrafter"/>
</dbReference>
<reference evidence="3" key="1">
    <citation type="submission" date="2018-06" db="EMBL/GenBank/DDBJ databases">
        <authorList>
            <person name="Zhirakovskaya E."/>
        </authorList>
    </citation>
    <scope>NUCLEOTIDE SEQUENCE</scope>
</reference>
<evidence type="ECO:0000256" key="1">
    <source>
        <dbReference type="ARBA" id="ARBA00022676"/>
    </source>
</evidence>
<dbReference type="Pfam" id="PF01075">
    <property type="entry name" value="Glyco_transf_9"/>
    <property type="match status" value="1"/>
</dbReference>
<gene>
    <name evidence="3" type="ORF">MNBD_GAMMA06-1428</name>
</gene>
<evidence type="ECO:0000256" key="2">
    <source>
        <dbReference type="ARBA" id="ARBA00022679"/>
    </source>
</evidence>
<name>A0A3B0WMR7_9ZZZZ</name>